<dbReference type="GO" id="GO:0016287">
    <property type="term" value="F:glycerone-phosphate O-acyltransferase activity"/>
    <property type="evidence" value="ECO:0007669"/>
    <property type="project" value="TreeGrafter"/>
</dbReference>
<evidence type="ECO:0000256" key="1">
    <source>
        <dbReference type="ARBA" id="ARBA00004184"/>
    </source>
</evidence>
<dbReference type="GO" id="GO:0006631">
    <property type="term" value="P:fatty acid metabolic process"/>
    <property type="evidence" value="ECO:0007669"/>
    <property type="project" value="TreeGrafter"/>
</dbReference>
<dbReference type="Pfam" id="PF19277">
    <property type="entry name" value="GPAT_C"/>
    <property type="match status" value="2"/>
</dbReference>
<dbReference type="PANTHER" id="PTHR12563">
    <property type="entry name" value="GLYCEROL-3-PHOSPHATE ACYLTRANSFERASE"/>
    <property type="match status" value="1"/>
</dbReference>
<protein>
    <submittedName>
        <fullName evidence="9">Dihydroxyacetone phosphate acyltransferase (inferred by orthology to a human protein)</fullName>
    </submittedName>
</protein>
<dbReference type="InterPro" id="IPR045520">
    <property type="entry name" value="GPAT/DHAPAT_C"/>
</dbReference>
<name>A0A0N4XX73_NIPBR</name>
<evidence type="ECO:0000256" key="2">
    <source>
        <dbReference type="ARBA" id="ARBA00007937"/>
    </source>
</evidence>
<keyword evidence="8" id="KW-1185">Reference proteome</keyword>
<organism evidence="9">
    <name type="scientific">Nippostrongylus brasiliensis</name>
    <name type="common">Rat hookworm</name>
    <dbReference type="NCBI Taxonomy" id="27835"/>
    <lineage>
        <taxon>Eukaryota</taxon>
        <taxon>Metazoa</taxon>
        <taxon>Ecdysozoa</taxon>
        <taxon>Nematoda</taxon>
        <taxon>Chromadorea</taxon>
        <taxon>Rhabditida</taxon>
        <taxon>Rhabditina</taxon>
        <taxon>Rhabditomorpha</taxon>
        <taxon>Strongyloidea</taxon>
        <taxon>Heligmosomidae</taxon>
        <taxon>Nippostrongylus</taxon>
    </lineage>
</organism>
<dbReference type="Proteomes" id="UP000271162">
    <property type="component" value="Unassembled WGS sequence"/>
</dbReference>
<dbReference type="InterPro" id="IPR041728">
    <property type="entry name" value="GPAT/DHAPAT_LPLAT"/>
</dbReference>
<dbReference type="GO" id="GO:0008654">
    <property type="term" value="P:phospholipid biosynthetic process"/>
    <property type="evidence" value="ECO:0007669"/>
    <property type="project" value="TreeGrafter"/>
</dbReference>
<evidence type="ECO:0000256" key="3">
    <source>
        <dbReference type="ARBA" id="ARBA00022679"/>
    </source>
</evidence>
<dbReference type="InterPro" id="IPR002123">
    <property type="entry name" value="Plipid/glycerol_acylTrfase"/>
</dbReference>
<dbReference type="Pfam" id="PF01553">
    <property type="entry name" value="Acyltransferase"/>
    <property type="match status" value="1"/>
</dbReference>
<evidence type="ECO:0000313" key="9">
    <source>
        <dbReference type="WBParaSite" id="NBR_0000755801-mRNA-1"/>
    </source>
</evidence>
<dbReference type="AlphaFoldDB" id="A0A0N4XX73"/>
<dbReference type="GO" id="GO:0019432">
    <property type="term" value="P:triglyceride biosynthetic process"/>
    <property type="evidence" value="ECO:0007669"/>
    <property type="project" value="TreeGrafter"/>
</dbReference>
<comment type="similarity">
    <text evidence="2">Belongs to the GPAT/DAPAT family.</text>
</comment>
<evidence type="ECO:0000313" key="7">
    <source>
        <dbReference type="EMBL" id="VDL71148.1"/>
    </source>
</evidence>
<dbReference type="CDD" id="cd07993">
    <property type="entry name" value="LPLAT_DHAPAT-like"/>
    <property type="match status" value="1"/>
</dbReference>
<comment type="subcellular location">
    <subcellularLocation>
        <location evidence="1">Endomembrane system</location>
        <topology evidence="1">Peripheral membrane protein</topology>
    </subcellularLocation>
</comment>
<dbReference type="SUPFAM" id="SSF69593">
    <property type="entry name" value="Glycerol-3-phosphate (1)-acyltransferase"/>
    <property type="match status" value="1"/>
</dbReference>
<evidence type="ECO:0000256" key="4">
    <source>
        <dbReference type="ARBA" id="ARBA00023136"/>
    </source>
</evidence>
<evidence type="ECO:0000256" key="5">
    <source>
        <dbReference type="ARBA" id="ARBA00023315"/>
    </source>
</evidence>
<gene>
    <name evidence="7" type="ORF">NBR_LOCUS7559</name>
</gene>
<dbReference type="GO" id="GO:0031966">
    <property type="term" value="C:mitochondrial membrane"/>
    <property type="evidence" value="ECO:0007669"/>
    <property type="project" value="TreeGrafter"/>
</dbReference>
<feature type="domain" description="Phospholipid/glycerol acyltransferase" evidence="6">
    <location>
        <begin position="100"/>
        <end position="229"/>
    </location>
</feature>
<keyword evidence="3" id="KW-0808">Transferase</keyword>
<evidence type="ECO:0000259" key="6">
    <source>
        <dbReference type="SMART" id="SM00563"/>
    </source>
</evidence>
<dbReference type="GO" id="GO:0004366">
    <property type="term" value="F:glycerol-3-phosphate O-acyltransferase activity"/>
    <property type="evidence" value="ECO:0007669"/>
    <property type="project" value="TreeGrafter"/>
</dbReference>
<dbReference type="SMART" id="SM00563">
    <property type="entry name" value="PlsC"/>
    <property type="match status" value="1"/>
</dbReference>
<keyword evidence="4" id="KW-0472">Membrane</keyword>
<reference evidence="9" key="1">
    <citation type="submission" date="2017-02" db="UniProtKB">
        <authorList>
            <consortium name="WormBaseParasite"/>
        </authorList>
    </citation>
    <scope>IDENTIFICATION</scope>
</reference>
<dbReference type="InterPro" id="IPR022284">
    <property type="entry name" value="GPAT/DHAPAT"/>
</dbReference>
<proteinExistence type="inferred from homology"/>
<dbReference type="STRING" id="27835.A0A0N4XX73"/>
<dbReference type="WBParaSite" id="NBR_0000755801-mRNA-1">
    <property type="protein sequence ID" value="NBR_0000755801-mRNA-1"/>
    <property type="gene ID" value="NBR_0000755801"/>
</dbReference>
<reference evidence="7 8" key="2">
    <citation type="submission" date="2018-11" db="EMBL/GenBank/DDBJ databases">
        <authorList>
            <consortium name="Pathogen Informatics"/>
        </authorList>
    </citation>
    <scope>NUCLEOTIDE SEQUENCE [LARGE SCALE GENOMIC DNA]</scope>
</reference>
<dbReference type="GO" id="GO:0012505">
    <property type="term" value="C:endomembrane system"/>
    <property type="evidence" value="ECO:0007669"/>
    <property type="project" value="UniProtKB-SubCell"/>
</dbReference>
<dbReference type="PANTHER" id="PTHR12563:SF17">
    <property type="entry name" value="DIHYDROXYACETONE PHOSPHATE ACYLTRANSFERASE"/>
    <property type="match status" value="1"/>
</dbReference>
<accession>A0A0N4XX73</accession>
<dbReference type="EMBL" id="UYSL01019900">
    <property type="protein sequence ID" value="VDL71148.1"/>
    <property type="molecule type" value="Genomic_DNA"/>
</dbReference>
<keyword evidence="5" id="KW-0012">Acyltransferase</keyword>
<dbReference type="GO" id="GO:0008611">
    <property type="term" value="P:ether lipid biosynthetic process"/>
    <property type="evidence" value="ECO:0007669"/>
    <property type="project" value="TreeGrafter"/>
</dbReference>
<sequence length="477" mass="54840">MMGRRVSFPEYVDWLADVRKLGALGFAAIADESRRTGQTVEKIRENAVEILKTMAHNFGLGSTRAFGYAVIKVMEQIFDSIYINPEQVRRVRELCKTESVVFMPSHRSYLDFLLLSLFCFDYEIPLPAIAAAMDFANSWFMSEVLRRSGAFYIRRAIGEDHLYWAILSEYVQTHLVHSDRPVEFFVEGTRSRTGKSLHPKYGMLHMVLEPYLRGKVYDIVVVPVTTNYDKRLEEMIYAYELLGFPKPKESTSGLFKARNFLKKRCGRCFVTFGEPISMRTHFGMYYVELHTEMFLPTARPPGQNFTLGLVDFPVEKEGNVDRQIMERSIARLLLTTFANQMMHSIYDVAYVAAVVLGMNMIDISQLEYQYRYIQKLMHREFIYVPGEESESFRNALGRLEKAKIIHYIAKVHNAESPSSIRLSFLSTEPIKNVSQTLKSQRILEGGQNLLNRSAALQLVRDLSPLTGRTVTLSESKL</sequence>
<evidence type="ECO:0000313" key="8">
    <source>
        <dbReference type="Proteomes" id="UP000271162"/>
    </source>
</evidence>
<dbReference type="GO" id="GO:0005778">
    <property type="term" value="C:peroxisomal membrane"/>
    <property type="evidence" value="ECO:0007669"/>
    <property type="project" value="TreeGrafter"/>
</dbReference>